<organism evidence="2 3">
    <name type="scientific">Bradyrhizobium iriomotense</name>
    <dbReference type="NCBI Taxonomy" id="441950"/>
    <lineage>
        <taxon>Bacteria</taxon>
        <taxon>Pseudomonadati</taxon>
        <taxon>Pseudomonadota</taxon>
        <taxon>Alphaproteobacteria</taxon>
        <taxon>Hyphomicrobiales</taxon>
        <taxon>Nitrobacteraceae</taxon>
        <taxon>Bradyrhizobium</taxon>
    </lineage>
</organism>
<dbReference type="Proteomes" id="UP001156905">
    <property type="component" value="Unassembled WGS sequence"/>
</dbReference>
<evidence type="ECO:0000313" key="2">
    <source>
        <dbReference type="EMBL" id="GLR91222.1"/>
    </source>
</evidence>
<reference evidence="3" key="1">
    <citation type="journal article" date="2019" name="Int. J. Syst. Evol. Microbiol.">
        <title>The Global Catalogue of Microorganisms (GCM) 10K type strain sequencing project: providing services to taxonomists for standard genome sequencing and annotation.</title>
        <authorList>
            <consortium name="The Broad Institute Genomics Platform"/>
            <consortium name="The Broad Institute Genome Sequencing Center for Infectious Disease"/>
            <person name="Wu L."/>
            <person name="Ma J."/>
        </authorList>
    </citation>
    <scope>NUCLEOTIDE SEQUENCE [LARGE SCALE GENOMIC DNA]</scope>
    <source>
        <strain evidence="3">NBRC 102520</strain>
    </source>
</reference>
<comment type="caution">
    <text evidence="2">The sequence shown here is derived from an EMBL/GenBank/DDBJ whole genome shotgun (WGS) entry which is preliminary data.</text>
</comment>
<dbReference type="EMBL" id="BSOW01000044">
    <property type="protein sequence ID" value="GLR91222.1"/>
    <property type="molecule type" value="Genomic_DNA"/>
</dbReference>
<keyword evidence="1" id="KW-0175">Coiled coil</keyword>
<proteinExistence type="predicted"/>
<dbReference type="RefSeq" id="WP_284274456.1">
    <property type="nucleotide sequence ID" value="NZ_BSOW01000044.1"/>
</dbReference>
<sequence length="87" mass="9719">MQPMSRFEATAATQLHALIADLRWRAQLLDADIKEEERKAGEFDPASLAYPMLAQTLRGRRDNLQATVATLQRQLEALAPADWGRAA</sequence>
<keyword evidence="3" id="KW-1185">Reference proteome</keyword>
<evidence type="ECO:0000256" key="1">
    <source>
        <dbReference type="SAM" id="Coils"/>
    </source>
</evidence>
<accession>A0ABQ6BA12</accession>
<gene>
    <name evidence="2" type="ORF">GCM10007857_79390</name>
</gene>
<evidence type="ECO:0000313" key="3">
    <source>
        <dbReference type="Proteomes" id="UP001156905"/>
    </source>
</evidence>
<protein>
    <submittedName>
        <fullName evidence="2">Uncharacterized protein</fullName>
    </submittedName>
</protein>
<name>A0ABQ6BA12_9BRAD</name>
<feature type="coiled-coil region" evidence="1">
    <location>
        <begin position="19"/>
        <end position="74"/>
    </location>
</feature>